<dbReference type="RefSeq" id="WP_003321955.1">
    <property type="nucleotide sequence ID" value="NZ_ALPT02000054.1"/>
</dbReference>
<evidence type="ECO:0000313" key="1">
    <source>
        <dbReference type="EMBL" id="KGA96596.1"/>
    </source>
</evidence>
<reference evidence="2 4" key="2">
    <citation type="submission" date="2014-01" db="EMBL/GenBank/DDBJ databases">
        <title>Draft genome sequencing of Bacillus alcalophilus CGMCC 1.3604.</title>
        <authorList>
            <person name="Yang J."/>
            <person name="Diao L."/>
            <person name="Yang S."/>
        </authorList>
    </citation>
    <scope>NUCLEOTIDE SEQUENCE [LARGE SCALE GENOMIC DNA]</scope>
    <source>
        <strain evidence="2 4">CGMCC 1.3604</strain>
    </source>
</reference>
<dbReference type="Proteomes" id="UP000297014">
    <property type="component" value="Unassembled WGS sequence"/>
</dbReference>
<accession>A0A094WIE1</accession>
<proteinExistence type="predicted"/>
<comment type="caution">
    <text evidence="1">The sequence shown here is derived from an EMBL/GenBank/DDBJ whole genome shotgun (WGS) entry which is preliminary data.</text>
</comment>
<protein>
    <submittedName>
        <fullName evidence="1">Uncharacterized protein</fullName>
    </submittedName>
</protein>
<evidence type="ECO:0000313" key="4">
    <source>
        <dbReference type="Proteomes" id="UP000297014"/>
    </source>
</evidence>
<dbReference type="eggNOG" id="ENOG5030D7R">
    <property type="taxonomic scope" value="Bacteria"/>
</dbReference>
<dbReference type="STRING" id="1218173.BALCAV_0215330"/>
<dbReference type="EMBL" id="JALP01000244">
    <property type="protein sequence ID" value="THG89351.1"/>
    <property type="molecule type" value="Genomic_DNA"/>
</dbReference>
<gene>
    <name evidence="2" type="ORF">AJ85_18260</name>
    <name evidence="1" type="ORF">BALCAV_0215330</name>
</gene>
<dbReference type="OrthoDB" id="2886942at2"/>
<dbReference type="Proteomes" id="UP000002754">
    <property type="component" value="Unassembled WGS sequence"/>
</dbReference>
<reference evidence="1 3" key="1">
    <citation type="journal article" date="2014" name="Genome Announc.">
        <title>Draft Genome Sequence of Bacillus alcalophilus AV1934, a Classic Alkaliphile Isolated from Human Feces in 1934.</title>
        <authorList>
            <person name="Attie O."/>
            <person name="Jayaprakash A."/>
            <person name="Shah H."/>
            <person name="Paulsen I.T."/>
            <person name="Morino M."/>
            <person name="Takahashi Y."/>
            <person name="Narumi I."/>
            <person name="Sachidanandam R."/>
            <person name="Satoh K."/>
            <person name="Ito M."/>
            <person name="Krulwich T.A."/>
        </authorList>
    </citation>
    <scope>NUCLEOTIDE SEQUENCE [LARGE SCALE GENOMIC DNA]</scope>
    <source>
        <strain evidence="1 3">AV1934</strain>
    </source>
</reference>
<dbReference type="EMBL" id="ALPT02000054">
    <property type="protein sequence ID" value="KGA96596.1"/>
    <property type="molecule type" value="Genomic_DNA"/>
</dbReference>
<organism evidence="1 3">
    <name type="scientific">Alkalihalobacillus alcalophilus ATCC 27647 = CGMCC 1.3604</name>
    <dbReference type="NCBI Taxonomy" id="1218173"/>
    <lineage>
        <taxon>Bacteria</taxon>
        <taxon>Bacillati</taxon>
        <taxon>Bacillota</taxon>
        <taxon>Bacilli</taxon>
        <taxon>Bacillales</taxon>
        <taxon>Bacillaceae</taxon>
        <taxon>Alkalihalobacillus</taxon>
    </lineage>
</organism>
<evidence type="ECO:0000313" key="3">
    <source>
        <dbReference type="Proteomes" id="UP000002754"/>
    </source>
</evidence>
<sequence length="106" mass="12201">MTNPKEELTHFAKQITKGIELVKNKQEQEALQILAPFVHLMKESGTNHIRLFSYYAIAELRTGDIDGFVESYLAVKEMPAQTKEEEDMQSKLEGLFHSVFDELNKN</sequence>
<keyword evidence="3" id="KW-1185">Reference proteome</keyword>
<name>A0A094WIE1_ALKAL</name>
<dbReference type="AlphaFoldDB" id="A0A094WIE1"/>
<evidence type="ECO:0000313" key="2">
    <source>
        <dbReference type="EMBL" id="THG89351.1"/>
    </source>
</evidence>